<feature type="transmembrane region" description="Helical" evidence="1">
    <location>
        <begin position="41"/>
        <end position="61"/>
    </location>
</feature>
<keyword evidence="4" id="KW-1185">Reference proteome</keyword>
<feature type="transmembrane region" description="Helical" evidence="1">
    <location>
        <begin position="183"/>
        <end position="203"/>
    </location>
</feature>
<feature type="transmembrane region" description="Helical" evidence="1">
    <location>
        <begin position="156"/>
        <end position="177"/>
    </location>
</feature>
<dbReference type="AlphaFoldDB" id="A0A3N1XBZ4"/>
<feature type="domain" description="CAAX prenyl protease 2/Lysostaphin resistance protein A-like" evidence="2">
    <location>
        <begin position="122"/>
        <end position="211"/>
    </location>
</feature>
<dbReference type="OrthoDB" id="9782250at2"/>
<name>A0A3N1XBZ4_9FIRM</name>
<dbReference type="RefSeq" id="WP_123610621.1">
    <property type="nucleotide sequence ID" value="NZ_RJVG01000013.1"/>
</dbReference>
<evidence type="ECO:0000259" key="2">
    <source>
        <dbReference type="Pfam" id="PF02517"/>
    </source>
</evidence>
<dbReference type="Proteomes" id="UP000273083">
    <property type="component" value="Unassembled WGS sequence"/>
</dbReference>
<protein>
    <recommendedName>
        <fullName evidence="2">CAAX prenyl protease 2/Lysostaphin resistance protein A-like domain-containing protein</fullName>
    </recommendedName>
</protein>
<evidence type="ECO:0000256" key="1">
    <source>
        <dbReference type="SAM" id="Phobius"/>
    </source>
</evidence>
<dbReference type="GO" id="GO:0004175">
    <property type="term" value="F:endopeptidase activity"/>
    <property type="evidence" value="ECO:0007669"/>
    <property type="project" value="UniProtKB-ARBA"/>
</dbReference>
<feature type="transmembrane region" description="Helical" evidence="1">
    <location>
        <begin position="82"/>
        <end position="106"/>
    </location>
</feature>
<feature type="transmembrane region" description="Helical" evidence="1">
    <location>
        <begin position="9"/>
        <end position="29"/>
    </location>
</feature>
<gene>
    <name evidence="3" type="ORF">EDD66_11314</name>
</gene>
<feature type="transmembrane region" description="Helical" evidence="1">
    <location>
        <begin position="236"/>
        <end position="255"/>
    </location>
</feature>
<feature type="transmembrane region" description="Helical" evidence="1">
    <location>
        <begin position="118"/>
        <end position="135"/>
    </location>
</feature>
<accession>A0A3N1XBZ4</accession>
<organism evidence="3 4">
    <name type="scientific">Mobilisporobacter senegalensis</name>
    <dbReference type="NCBI Taxonomy" id="1329262"/>
    <lineage>
        <taxon>Bacteria</taxon>
        <taxon>Bacillati</taxon>
        <taxon>Bacillota</taxon>
        <taxon>Clostridia</taxon>
        <taxon>Lachnospirales</taxon>
        <taxon>Lachnospiraceae</taxon>
        <taxon>Mobilisporobacter</taxon>
    </lineage>
</organism>
<reference evidence="3 4" key="1">
    <citation type="submission" date="2018-11" db="EMBL/GenBank/DDBJ databases">
        <title>Genomic Encyclopedia of Type Strains, Phase IV (KMG-IV): sequencing the most valuable type-strain genomes for metagenomic binning, comparative biology and taxonomic classification.</title>
        <authorList>
            <person name="Goeker M."/>
        </authorList>
    </citation>
    <scope>NUCLEOTIDE SEQUENCE [LARGE SCALE GENOMIC DNA]</scope>
    <source>
        <strain evidence="3 4">DSM 26537</strain>
    </source>
</reference>
<dbReference type="InterPro" id="IPR003675">
    <property type="entry name" value="Rce1/LyrA-like_dom"/>
</dbReference>
<dbReference type="Pfam" id="PF02517">
    <property type="entry name" value="Rce1-like"/>
    <property type="match status" value="1"/>
</dbReference>
<proteinExistence type="predicted"/>
<keyword evidence="1" id="KW-0472">Membrane</keyword>
<evidence type="ECO:0000313" key="4">
    <source>
        <dbReference type="Proteomes" id="UP000273083"/>
    </source>
</evidence>
<evidence type="ECO:0000313" key="3">
    <source>
        <dbReference type="EMBL" id="ROR23621.1"/>
    </source>
</evidence>
<dbReference type="GO" id="GO:0080120">
    <property type="term" value="P:CAAX-box protein maturation"/>
    <property type="evidence" value="ECO:0007669"/>
    <property type="project" value="UniProtKB-ARBA"/>
</dbReference>
<keyword evidence="1" id="KW-0812">Transmembrane</keyword>
<dbReference type="EMBL" id="RJVG01000013">
    <property type="protein sequence ID" value="ROR23621.1"/>
    <property type="molecule type" value="Genomic_DNA"/>
</dbReference>
<keyword evidence="1" id="KW-1133">Transmembrane helix</keyword>
<sequence>MYRDKGKIILNILIIYIFSIIIWNLIKYLNEEYFKEGYNSFNHFLLGVITSILSIILIAIMQMINTGIRQLRRGAIRSNLCSFLLGVLLWTIPAFIGAAICLVTGWVEITVRTDFKQIIGSYIILFITVFLIEGLPEELIFRGFIYKYLNVIFPHWLTLVLQVILFTVFGYFIGSIYSIEQLLFLPGFAFILSYLRAVSGSFWTSTGFHVALMTTTQILSPIHNHFIIKGADTLKFLAFILIPSILGFTALSFIYPGHRWSDKVSCPK</sequence>
<comment type="caution">
    <text evidence="3">The sequence shown here is derived from an EMBL/GenBank/DDBJ whole genome shotgun (WGS) entry which is preliminary data.</text>
</comment>